<keyword evidence="2" id="KW-1185">Reference proteome</keyword>
<comment type="caution">
    <text evidence="1">The sequence shown here is derived from an EMBL/GenBank/DDBJ whole genome shotgun (WGS) entry which is preliminary data.</text>
</comment>
<accession>A0A3P3TAZ0</accession>
<reference evidence="1 2" key="1">
    <citation type="submission" date="2018-11" db="EMBL/GenBank/DDBJ databases">
        <title>Genome sequencing of Paenibacillus sp. KCOM 3021 (= ChDC PVNT-B20).</title>
        <authorList>
            <person name="Kook J.-K."/>
            <person name="Park S.-N."/>
            <person name="Lim Y.K."/>
        </authorList>
    </citation>
    <scope>NUCLEOTIDE SEQUENCE [LARGE SCALE GENOMIC DNA]</scope>
    <source>
        <strain evidence="1 2">KCOM 3021</strain>
    </source>
</reference>
<dbReference type="EMBL" id="RRCN01000002">
    <property type="protein sequence ID" value="RRJ54689.1"/>
    <property type="molecule type" value="Genomic_DNA"/>
</dbReference>
<proteinExistence type="predicted"/>
<organism evidence="1 2">
    <name type="scientific">Paenibacillus oralis</name>
    <dbReference type="NCBI Taxonomy" id="2490856"/>
    <lineage>
        <taxon>Bacteria</taxon>
        <taxon>Bacillati</taxon>
        <taxon>Bacillota</taxon>
        <taxon>Bacilli</taxon>
        <taxon>Bacillales</taxon>
        <taxon>Paenibacillaceae</taxon>
        <taxon>Paenibacillus</taxon>
    </lineage>
</organism>
<dbReference type="RefSeq" id="WP_128635776.1">
    <property type="nucleotide sequence ID" value="NZ_RRCN01000002.1"/>
</dbReference>
<dbReference type="OrthoDB" id="9853301at2"/>
<protein>
    <submittedName>
        <fullName evidence="1">Uncharacterized protein</fullName>
    </submittedName>
</protein>
<dbReference type="AlphaFoldDB" id="A0A3P3TAZ0"/>
<sequence>MDVFYLLLDAVKTNLIHEYYQSIADLVDKETESFLLSPYPLPYNPQRMFISKKQQKLCNELFPRHRTVIWVNSKRFSEYKTNVHRLSIEQYDLNSNEIKGVTNRFAIEVSIWSALKKHNIELESPYFSDKELLELVNIESFILKAIMDVYVSLGRSPSAREYEMIQKNNGGPSLSFIKSEYGTFNNAKAKLKLELWKWKGEKYI</sequence>
<evidence type="ECO:0000313" key="2">
    <source>
        <dbReference type="Proteomes" id="UP000267017"/>
    </source>
</evidence>
<gene>
    <name evidence="1" type="ORF">EHV15_34390</name>
</gene>
<dbReference type="Proteomes" id="UP000267017">
    <property type="component" value="Unassembled WGS sequence"/>
</dbReference>
<evidence type="ECO:0000313" key="1">
    <source>
        <dbReference type="EMBL" id="RRJ54689.1"/>
    </source>
</evidence>
<name>A0A3P3TAZ0_9BACL</name>